<keyword evidence="1" id="KW-0472">Membrane</keyword>
<reference evidence="2" key="1">
    <citation type="submission" date="2021-01" db="EMBL/GenBank/DDBJ databases">
        <authorList>
            <person name="Corre E."/>
            <person name="Pelletier E."/>
            <person name="Niang G."/>
            <person name="Scheremetjew M."/>
            <person name="Finn R."/>
            <person name="Kale V."/>
            <person name="Holt S."/>
            <person name="Cochrane G."/>
            <person name="Meng A."/>
            <person name="Brown T."/>
            <person name="Cohen L."/>
        </authorList>
    </citation>
    <scope>NUCLEOTIDE SEQUENCE</scope>
    <source>
        <strain evidence="2">SAG 11-49</strain>
    </source>
</reference>
<keyword evidence="1" id="KW-0812">Transmembrane</keyword>
<feature type="transmembrane region" description="Helical" evidence="1">
    <location>
        <begin position="31"/>
        <end position="51"/>
    </location>
</feature>
<evidence type="ECO:0000313" key="2">
    <source>
        <dbReference type="EMBL" id="CAD8678876.1"/>
    </source>
</evidence>
<accession>A0A7S0WRG9</accession>
<gene>
    <name evidence="2" type="ORF">CLEI1391_LOCUS8752</name>
</gene>
<evidence type="ECO:0000256" key="1">
    <source>
        <dbReference type="SAM" id="Phobius"/>
    </source>
</evidence>
<evidence type="ECO:0008006" key="3">
    <source>
        <dbReference type="Google" id="ProtNLM"/>
    </source>
</evidence>
<proteinExistence type="predicted"/>
<sequence length="143" mass="15151">MPELESKDGQPQPRKLPIAVSNTIQVSPTDVVGVGLAVLTAGAVAGGVSTYRKGSKSLMEDGINPSIRMRMIPVAAKTLMLSSLFTGLLGIGGFYALRSAGFFTTDHAELPSAAEAARMLRGPRAYIREMTQKEKAEQEKAAT</sequence>
<organism evidence="2">
    <name type="scientific">Chlamydomonas leiostraca</name>
    <dbReference type="NCBI Taxonomy" id="1034604"/>
    <lineage>
        <taxon>Eukaryota</taxon>
        <taxon>Viridiplantae</taxon>
        <taxon>Chlorophyta</taxon>
        <taxon>core chlorophytes</taxon>
        <taxon>Chlorophyceae</taxon>
        <taxon>CS clade</taxon>
        <taxon>Chlamydomonadales</taxon>
        <taxon>Chlamydomonadaceae</taxon>
        <taxon>Chlamydomonas</taxon>
    </lineage>
</organism>
<dbReference type="EMBL" id="HBFB01015615">
    <property type="protein sequence ID" value="CAD8678876.1"/>
    <property type="molecule type" value="Transcribed_RNA"/>
</dbReference>
<protein>
    <recommendedName>
        <fullName evidence="3">Transmembrane protein 242</fullName>
    </recommendedName>
</protein>
<feature type="transmembrane region" description="Helical" evidence="1">
    <location>
        <begin position="72"/>
        <end position="97"/>
    </location>
</feature>
<keyword evidence="1" id="KW-1133">Transmembrane helix</keyword>
<dbReference type="AlphaFoldDB" id="A0A7S0WRG9"/>
<name>A0A7S0WRG9_9CHLO</name>